<dbReference type="GO" id="GO:0003735">
    <property type="term" value="F:structural constituent of ribosome"/>
    <property type="evidence" value="ECO:0007669"/>
    <property type="project" value="InterPro"/>
</dbReference>
<proteinExistence type="predicted"/>
<organism evidence="3 4">
    <name type="scientific">Passalora fulva</name>
    <name type="common">Tomato leaf mold</name>
    <name type="synonym">Cladosporium fulvum</name>
    <dbReference type="NCBI Taxonomy" id="5499"/>
    <lineage>
        <taxon>Eukaryota</taxon>
        <taxon>Fungi</taxon>
        <taxon>Dikarya</taxon>
        <taxon>Ascomycota</taxon>
        <taxon>Pezizomycotina</taxon>
        <taxon>Dothideomycetes</taxon>
        <taxon>Dothideomycetidae</taxon>
        <taxon>Mycosphaerellales</taxon>
        <taxon>Mycosphaerellaceae</taxon>
        <taxon>Fulvia</taxon>
    </lineage>
</organism>
<keyword evidence="3" id="KW-0687">Ribonucleoprotein</keyword>
<dbReference type="Pfam" id="PF10213">
    <property type="entry name" value="MRP-S28"/>
    <property type="match status" value="1"/>
</dbReference>
<dbReference type="EMBL" id="CP090166">
    <property type="protein sequence ID" value="UJO15898.1"/>
    <property type="molecule type" value="Genomic_DNA"/>
</dbReference>
<dbReference type="OrthoDB" id="283424at2759"/>
<evidence type="ECO:0000256" key="1">
    <source>
        <dbReference type="SAM" id="MobiDB-lite"/>
    </source>
</evidence>
<dbReference type="GeneID" id="71984418"/>
<keyword evidence="4" id="KW-1185">Reference proteome</keyword>
<feature type="region of interest" description="Disordered" evidence="1">
    <location>
        <begin position="41"/>
        <end position="65"/>
    </location>
</feature>
<evidence type="ECO:0000313" key="4">
    <source>
        <dbReference type="Proteomes" id="UP000756132"/>
    </source>
</evidence>
<dbReference type="GO" id="GO:0005763">
    <property type="term" value="C:mitochondrial small ribosomal subunit"/>
    <property type="evidence" value="ECO:0007669"/>
    <property type="project" value="TreeGrafter"/>
</dbReference>
<dbReference type="GO" id="GO:0032543">
    <property type="term" value="P:mitochondrial translation"/>
    <property type="evidence" value="ECO:0007669"/>
    <property type="project" value="InterPro"/>
</dbReference>
<feature type="region of interest" description="Disordered" evidence="1">
    <location>
        <begin position="301"/>
        <end position="324"/>
    </location>
</feature>
<dbReference type="Proteomes" id="UP000756132">
    <property type="component" value="Chromosome 4"/>
</dbReference>
<feature type="domain" description="Small ribosomal subunit protein mS35 mitochondrial conserved" evidence="2">
    <location>
        <begin position="117"/>
        <end position="245"/>
    </location>
</feature>
<gene>
    <name evidence="3" type="ORF">CLAFUR5_04540</name>
</gene>
<evidence type="ECO:0000313" key="3">
    <source>
        <dbReference type="EMBL" id="UJO15898.1"/>
    </source>
</evidence>
<dbReference type="RefSeq" id="XP_047760264.1">
    <property type="nucleotide sequence ID" value="XM_047903688.1"/>
</dbReference>
<dbReference type="KEGG" id="ffu:CLAFUR5_04540"/>
<dbReference type="InterPro" id="IPR019349">
    <property type="entry name" value="Ribosomal_mS35_mit"/>
</dbReference>
<dbReference type="PANTHER" id="PTHR13490">
    <property type="entry name" value="MITOCHONDRIAL 28S RIBOSOMAL PROTEIN S28"/>
    <property type="match status" value="1"/>
</dbReference>
<dbReference type="InterPro" id="IPR039848">
    <property type="entry name" value="Ribosomal_mS35_mt"/>
</dbReference>
<reference evidence="3" key="2">
    <citation type="journal article" date="2022" name="Microb. Genom.">
        <title>A chromosome-scale genome assembly of the tomato pathogen Cladosporium fulvum reveals a compartmentalized genome architecture and the presence of a dispensable chromosome.</title>
        <authorList>
            <person name="Zaccaron A.Z."/>
            <person name="Chen L.H."/>
            <person name="Samaras A."/>
            <person name="Stergiopoulos I."/>
        </authorList>
    </citation>
    <scope>NUCLEOTIDE SEQUENCE</scope>
    <source>
        <strain evidence="3">Race5_Kim</strain>
    </source>
</reference>
<evidence type="ECO:0000259" key="2">
    <source>
        <dbReference type="Pfam" id="PF10213"/>
    </source>
</evidence>
<keyword evidence="3" id="KW-0689">Ribosomal protein</keyword>
<dbReference type="PANTHER" id="PTHR13490:SF0">
    <property type="entry name" value="SMALL RIBOSOMAL SUBUNIT PROTEIN MS35"/>
    <property type="match status" value="1"/>
</dbReference>
<dbReference type="AlphaFoldDB" id="A0A9Q8P7C0"/>
<name>A0A9Q8P7C0_PASFU</name>
<accession>A0A9Q8P7C0</accession>
<sequence length="324" mass="37299">MAAPMKRICRQAATQATQCARQAAQSRHQIHLRDWTSCDVTQQQRSYARPARHRQPNDSRDDDFLPATQEDADVEALINENELSSTGHAELEQHRELREMVRLAAWEMPLLSTLSKPFKKPSSTKSPLRWRYTTYFGESHPASRKVVVTFKVKKIAGLTEKQQEKLRKLAGSRYRLHDKASGWDDVIRMSCESFETQAQNKRFLGDTIEKLVKEAKDETDMFEDVPLDLRHVKKEKQFTFPEEWKITSENGRQAELEERRRALLLEEGERVEQNTVVSGAAAIEAARQVSLRQLEEPVMAEARQQLPKGKMGKKEMGQTRGANR</sequence>
<reference evidence="3" key="1">
    <citation type="submission" date="2021-12" db="EMBL/GenBank/DDBJ databases">
        <authorList>
            <person name="Zaccaron A."/>
            <person name="Stergiopoulos I."/>
        </authorList>
    </citation>
    <scope>NUCLEOTIDE SEQUENCE</scope>
    <source>
        <strain evidence="3">Race5_Kim</strain>
    </source>
</reference>
<protein>
    <submittedName>
        <fullName evidence="3">37S ribosomal protein S24, mitochondrial</fullName>
    </submittedName>
</protein>
<dbReference type="OMA" id="TSENGRQ"/>